<comment type="caution">
    <text evidence="1">The sequence shown here is derived from an EMBL/GenBank/DDBJ whole genome shotgun (WGS) entry which is preliminary data.</text>
</comment>
<accession>A0A0L0KP54</accession>
<proteinExistence type="predicted"/>
<dbReference type="PATRIC" id="fig|42234.21.peg.780"/>
<organism evidence="1 2">
    <name type="scientific">Streptomyces acidiscabies</name>
    <dbReference type="NCBI Taxonomy" id="42234"/>
    <lineage>
        <taxon>Bacteria</taxon>
        <taxon>Bacillati</taxon>
        <taxon>Actinomycetota</taxon>
        <taxon>Actinomycetes</taxon>
        <taxon>Kitasatosporales</taxon>
        <taxon>Streptomycetaceae</taxon>
        <taxon>Streptomyces</taxon>
    </lineage>
</organism>
<reference evidence="2" key="1">
    <citation type="submission" date="2014-07" db="EMBL/GenBank/DDBJ databases">
        <title>Genome sequencing of plant-pathogenic Streptomyces species.</title>
        <authorList>
            <person name="Harrison J."/>
            <person name="Sapp M."/>
            <person name="Thwaites R."/>
            <person name="Studholme D.J."/>
        </authorList>
    </citation>
    <scope>NUCLEOTIDE SEQUENCE [LARGE SCALE GENOMIC DNA]</scope>
    <source>
        <strain evidence="2">NCPPB 4445</strain>
    </source>
</reference>
<protein>
    <submittedName>
        <fullName evidence="1">Uncharacterized protein</fullName>
    </submittedName>
</protein>
<dbReference type="EMBL" id="JPPY01000025">
    <property type="protein sequence ID" value="KND39344.1"/>
    <property type="molecule type" value="Genomic_DNA"/>
</dbReference>
<evidence type="ECO:0000313" key="1">
    <source>
        <dbReference type="EMBL" id="KND39344.1"/>
    </source>
</evidence>
<gene>
    <name evidence="1" type="ORF">IQ63_03780</name>
</gene>
<name>A0A0L0KP54_9ACTN</name>
<sequence length="234" mass="26764">MSPQQELRSALDALERAFAGEEAFRVEGCTYCYAERDFVELSGAVELIPEDLVSAVASEVAEHWDEFPRLYRRLTPRILRRVVTGRLHIDEELIATRLLEASWTAWDPPLVAALREVWAAWWRATLATHPSAAKPRKVLALVTAATGELRPWLDAWTATRTPAADAHLADFIQDVLFEYEVTDLHMGFHDEYHATPELLDWLLNDVRERAGDTRLDDLAWYIEYSAGEPQMRHP</sequence>
<dbReference type="Proteomes" id="UP000037151">
    <property type="component" value="Unassembled WGS sequence"/>
</dbReference>
<dbReference type="OrthoDB" id="4535590at2"/>
<dbReference type="AlphaFoldDB" id="A0A0L0KP54"/>
<evidence type="ECO:0000313" key="2">
    <source>
        <dbReference type="Proteomes" id="UP000037151"/>
    </source>
</evidence>
<dbReference type="RefSeq" id="WP_050369358.1">
    <property type="nucleotide sequence ID" value="NZ_KQ257800.1"/>
</dbReference>